<reference evidence="1 2" key="1">
    <citation type="submission" date="2020-08" db="EMBL/GenBank/DDBJ databases">
        <title>Plant Genome Project.</title>
        <authorList>
            <person name="Zhang R.-G."/>
        </authorList>
    </citation>
    <scope>NUCLEOTIDE SEQUENCE [LARGE SCALE GENOMIC DNA]</scope>
    <source>
        <tissue evidence="1">Rhizome</tissue>
    </source>
</reference>
<evidence type="ECO:0000313" key="2">
    <source>
        <dbReference type="Proteomes" id="UP000734854"/>
    </source>
</evidence>
<name>A0A8J5KFH0_ZINOF</name>
<keyword evidence="2" id="KW-1185">Reference proteome</keyword>
<accession>A0A8J5KFH0</accession>
<protein>
    <submittedName>
        <fullName evidence="1">Uncharacterized protein</fullName>
    </submittedName>
</protein>
<dbReference type="AlphaFoldDB" id="A0A8J5KFH0"/>
<dbReference type="Proteomes" id="UP000734854">
    <property type="component" value="Unassembled WGS sequence"/>
</dbReference>
<organism evidence="1 2">
    <name type="scientific">Zingiber officinale</name>
    <name type="common">Ginger</name>
    <name type="synonym">Amomum zingiber</name>
    <dbReference type="NCBI Taxonomy" id="94328"/>
    <lineage>
        <taxon>Eukaryota</taxon>
        <taxon>Viridiplantae</taxon>
        <taxon>Streptophyta</taxon>
        <taxon>Embryophyta</taxon>
        <taxon>Tracheophyta</taxon>
        <taxon>Spermatophyta</taxon>
        <taxon>Magnoliopsida</taxon>
        <taxon>Liliopsida</taxon>
        <taxon>Zingiberales</taxon>
        <taxon>Zingiberaceae</taxon>
        <taxon>Zingiber</taxon>
    </lineage>
</organism>
<comment type="caution">
    <text evidence="1">The sequence shown here is derived from an EMBL/GenBank/DDBJ whole genome shotgun (WGS) entry which is preliminary data.</text>
</comment>
<gene>
    <name evidence="1" type="ORF">ZIOFF_059107</name>
</gene>
<dbReference type="EMBL" id="JACMSC010000016">
    <property type="protein sequence ID" value="KAG6482476.1"/>
    <property type="molecule type" value="Genomic_DNA"/>
</dbReference>
<proteinExistence type="predicted"/>
<evidence type="ECO:0000313" key="1">
    <source>
        <dbReference type="EMBL" id="KAG6482476.1"/>
    </source>
</evidence>
<sequence length="157" mass="18296">MLRPISDRLRFGRDCPGDGPEYRDCSSSFPDLCSILDPSSHQYQREAAALQSGFLSLSEPADLWQRRGFRLPTLSRGRRRTPGQQFRRPVSPQSFHHYSLGWRCRPWHANRNSRREQLKSTGQLNPQRWQLLKKPYAKFWRAPTPKTTEILAVSTSE</sequence>